<keyword evidence="2" id="KW-1185">Reference proteome</keyword>
<reference evidence="1" key="1">
    <citation type="journal article" date="2014" name="Int. J. Syst. Evol. Microbiol.">
        <title>Complete genome sequence of Corynebacterium casei LMG S-19264T (=DSM 44701T), isolated from a smear-ripened cheese.</title>
        <authorList>
            <consortium name="US DOE Joint Genome Institute (JGI-PGF)"/>
            <person name="Walter F."/>
            <person name="Albersmeier A."/>
            <person name="Kalinowski J."/>
            <person name="Ruckert C."/>
        </authorList>
    </citation>
    <scope>NUCLEOTIDE SEQUENCE</scope>
    <source>
        <strain evidence="1">CGMCC 1.15082</strain>
    </source>
</reference>
<comment type="caution">
    <text evidence="1">The sequence shown here is derived from an EMBL/GenBank/DDBJ whole genome shotgun (WGS) entry which is preliminary data.</text>
</comment>
<dbReference type="AlphaFoldDB" id="A0A916S5W2"/>
<protein>
    <recommendedName>
        <fullName evidence="3">ABC transporter substrate-binding protein</fullName>
    </recommendedName>
</protein>
<dbReference type="Proteomes" id="UP000646478">
    <property type="component" value="Unassembled WGS sequence"/>
</dbReference>
<organism evidence="1 2">
    <name type="scientific">Brucella endophytica</name>
    <dbReference type="NCBI Taxonomy" id="1963359"/>
    <lineage>
        <taxon>Bacteria</taxon>
        <taxon>Pseudomonadati</taxon>
        <taxon>Pseudomonadota</taxon>
        <taxon>Alphaproteobacteria</taxon>
        <taxon>Hyphomicrobiales</taxon>
        <taxon>Brucellaceae</taxon>
        <taxon>Brucella/Ochrobactrum group</taxon>
        <taxon>Brucella</taxon>
    </lineage>
</organism>
<evidence type="ECO:0000313" key="2">
    <source>
        <dbReference type="Proteomes" id="UP000646478"/>
    </source>
</evidence>
<evidence type="ECO:0000313" key="1">
    <source>
        <dbReference type="EMBL" id="GGA86024.1"/>
    </source>
</evidence>
<proteinExistence type="predicted"/>
<evidence type="ECO:0008006" key="3">
    <source>
        <dbReference type="Google" id="ProtNLM"/>
    </source>
</evidence>
<reference evidence="1" key="2">
    <citation type="submission" date="2020-09" db="EMBL/GenBank/DDBJ databases">
        <authorList>
            <person name="Sun Q."/>
            <person name="Zhou Y."/>
        </authorList>
    </citation>
    <scope>NUCLEOTIDE SEQUENCE</scope>
    <source>
        <strain evidence="1">CGMCC 1.15082</strain>
    </source>
</reference>
<name>A0A916S5W2_9HYPH</name>
<accession>A0A916S5W2</accession>
<sequence>MAPVQSVPHEVNSHFSSAPYYLVSLRDPKVRQILNYAELFDKPVASNILFTTKQVHEANPVASRALIAALQEADPYINNNKAEVARQYLKTSGDPITEEEVLSVLNGKGTVFSTDPSGALPVWQYMHKAGMISTAPADWREMFFEDIQKDIAG</sequence>
<dbReference type="Gene3D" id="3.40.190.10">
    <property type="entry name" value="Periplasmic binding protein-like II"/>
    <property type="match status" value="1"/>
</dbReference>
<dbReference type="SUPFAM" id="SSF53850">
    <property type="entry name" value="Periplasmic binding protein-like II"/>
    <property type="match status" value="1"/>
</dbReference>
<gene>
    <name evidence="1" type="ORF">GCM10011491_12020</name>
</gene>
<dbReference type="EMBL" id="BMHH01000004">
    <property type="protein sequence ID" value="GGA86024.1"/>
    <property type="molecule type" value="Genomic_DNA"/>
</dbReference>